<dbReference type="AlphaFoldDB" id="A0AAE6X504"/>
<name>A0AAE6X504_9PAST</name>
<proteinExistence type="predicted"/>
<keyword evidence="1" id="KW-0732">Signal</keyword>
<dbReference type="InterPro" id="IPR020493">
    <property type="entry name" value="Uncharacterised_HI0310"/>
</dbReference>
<accession>A0AAE6X504</accession>
<evidence type="ECO:0000256" key="1">
    <source>
        <dbReference type="SAM" id="SignalP"/>
    </source>
</evidence>
<reference evidence="2 3" key="1">
    <citation type="submission" date="2016-03" db="EMBL/GenBank/DDBJ databases">
        <authorList>
            <person name="Hansen M.J."/>
            <person name="Bojesen A.M."/>
            <person name="Planet P."/>
        </authorList>
    </citation>
    <scope>NUCLEOTIDE SEQUENCE [LARGE SCALE GENOMIC DNA]</scope>
    <source>
        <strain evidence="2 3">HPA 21</strain>
    </source>
</reference>
<sequence>MFKYTISSFFVISCMFVNGNSFAADLKTSSLNIAKPQTPNKLAQPCLQLFKEGDKLISEAEKQPGTHIQVKKMKDKLSSSKQKILKMDSEMQQKSCDKGLIALNNLKQKY</sequence>
<gene>
    <name evidence="2" type="ORF">A4G17_06005</name>
</gene>
<dbReference type="KEGG" id="fcl:A4G17_06005"/>
<organism evidence="2 3">
    <name type="scientific">Frederiksenia canicola</name>
    <dbReference type="NCBI Taxonomy" id="123824"/>
    <lineage>
        <taxon>Bacteria</taxon>
        <taxon>Pseudomonadati</taxon>
        <taxon>Pseudomonadota</taxon>
        <taxon>Gammaproteobacteria</taxon>
        <taxon>Pasteurellales</taxon>
        <taxon>Pasteurellaceae</taxon>
        <taxon>Frederiksenia</taxon>
    </lineage>
</organism>
<dbReference type="EMBL" id="CP015029">
    <property type="protein sequence ID" value="QIM65015.1"/>
    <property type="molecule type" value="Genomic_DNA"/>
</dbReference>
<dbReference type="Pfam" id="PF17274">
    <property type="entry name" value="DUF5339"/>
    <property type="match status" value="1"/>
</dbReference>
<feature type="chain" id="PRO_5041986820" evidence="1">
    <location>
        <begin position="24"/>
        <end position="110"/>
    </location>
</feature>
<dbReference type="RefSeq" id="WP_123956461.1">
    <property type="nucleotide sequence ID" value="NZ_CP015029.1"/>
</dbReference>
<feature type="signal peptide" evidence="1">
    <location>
        <begin position="1"/>
        <end position="23"/>
    </location>
</feature>
<dbReference type="Proteomes" id="UP000502287">
    <property type="component" value="Chromosome"/>
</dbReference>
<protein>
    <submittedName>
        <fullName evidence="2">ABC transporter ATPase</fullName>
    </submittedName>
</protein>
<evidence type="ECO:0000313" key="3">
    <source>
        <dbReference type="Proteomes" id="UP000502287"/>
    </source>
</evidence>
<evidence type="ECO:0000313" key="2">
    <source>
        <dbReference type="EMBL" id="QIM65015.1"/>
    </source>
</evidence>